<dbReference type="Gene3D" id="2.120.10.30">
    <property type="entry name" value="TolB, C-terminal domain"/>
    <property type="match status" value="2"/>
</dbReference>
<evidence type="ECO:0000256" key="1">
    <source>
        <dbReference type="ARBA" id="ARBA00009820"/>
    </source>
</evidence>
<dbReference type="OrthoDB" id="9812921at2"/>
<dbReference type="PANTHER" id="PTHR36842:SF1">
    <property type="entry name" value="PROTEIN TOLB"/>
    <property type="match status" value="1"/>
</dbReference>
<dbReference type="RefSeq" id="WP_091340933.1">
    <property type="nucleotide sequence ID" value="NZ_FNRM01000002.1"/>
</dbReference>
<dbReference type="EMBL" id="FNRM01000002">
    <property type="protein sequence ID" value="SEA30717.1"/>
    <property type="molecule type" value="Genomic_DNA"/>
</dbReference>
<dbReference type="Pfam" id="PF07676">
    <property type="entry name" value="PD40"/>
    <property type="match status" value="6"/>
</dbReference>
<gene>
    <name evidence="2" type="ORF">SAMN04488051_102488</name>
</gene>
<evidence type="ECO:0000313" key="3">
    <source>
        <dbReference type="Proteomes" id="UP000198773"/>
    </source>
</evidence>
<dbReference type="Proteomes" id="UP000198773">
    <property type="component" value="Unassembled WGS sequence"/>
</dbReference>
<protein>
    <submittedName>
        <fullName evidence="2">TolB protein</fullName>
    </submittedName>
</protein>
<dbReference type="InterPro" id="IPR011042">
    <property type="entry name" value="6-blade_b-propeller_TolB-like"/>
</dbReference>
<dbReference type="InterPro" id="IPR011659">
    <property type="entry name" value="WD40"/>
</dbReference>
<proteinExistence type="inferred from homology"/>
<name>A0A1H4A457_ALKAM</name>
<sequence length="367" mass="39916">MLRYLVLLSISTGLVPGCVLSTEASLLDHPVAFISMRHEHVQIFTTLGIGKEQALTEGQYNDLQPVWSPDGRHIAFSSVRDGVSAIYLLDLAQKSTSRLHATSDWQTSPSWSPDGRTIAFIASTPDQPGAAIHAVDVVDGHLTVLAQDGYDKGPGAPVWSNDGRYLAFVGDHQGGSSEIWLVASDGSGLTPISTAVSSRKKAQPALSPDGRYLAFIADMRGHSALMKADLVTGEVSNLTSEYPAAYETPRWSSDGSMLAFASSRDDPDKTRMDIFVMNADGTAVRNLTQHPGEDFNPQWMPDNQTIVFMSLRTGTAQLWTFHLPSQQSGRLTNNQFHDMDQVPQPASVLFLHTAASDLHGVMRHETD</sequence>
<dbReference type="PANTHER" id="PTHR36842">
    <property type="entry name" value="PROTEIN TOLB HOMOLOG"/>
    <property type="match status" value="1"/>
</dbReference>
<reference evidence="2 3" key="1">
    <citation type="submission" date="2016-10" db="EMBL/GenBank/DDBJ databases">
        <authorList>
            <person name="de Groot N.N."/>
        </authorList>
    </citation>
    <scope>NUCLEOTIDE SEQUENCE [LARGE SCALE GENOMIC DNA]</scope>
    <source>
        <strain evidence="2 3">CGMCC 1.3430</strain>
    </source>
</reference>
<evidence type="ECO:0000313" key="2">
    <source>
        <dbReference type="EMBL" id="SEA30717.1"/>
    </source>
</evidence>
<comment type="similarity">
    <text evidence="1">Belongs to the TolB family.</text>
</comment>
<organism evidence="2 3">
    <name type="scientific">Alkalimonas amylolytica</name>
    <dbReference type="NCBI Taxonomy" id="152573"/>
    <lineage>
        <taxon>Bacteria</taxon>
        <taxon>Pseudomonadati</taxon>
        <taxon>Pseudomonadota</taxon>
        <taxon>Gammaproteobacteria</taxon>
        <taxon>Alkalimonas</taxon>
    </lineage>
</organism>
<dbReference type="SUPFAM" id="SSF82171">
    <property type="entry name" value="DPP6 N-terminal domain-like"/>
    <property type="match status" value="1"/>
</dbReference>
<accession>A0A1H4A457</accession>
<keyword evidence="3" id="KW-1185">Reference proteome</keyword>
<dbReference type="AlphaFoldDB" id="A0A1H4A457"/>
<dbReference type="STRING" id="152573.SAMN04488051_102488"/>